<comment type="caution">
    <text evidence="1">The sequence shown here is derived from an EMBL/GenBank/DDBJ whole genome shotgun (WGS) entry which is preliminary data.</text>
</comment>
<proteinExistence type="predicted"/>
<sequence>MGKSNARKAATMLHWVKGHSGIDGNEKADKLAMEGQLKEEADEINLDIPPDFIRWKKMETKTYRNALNCRATICGLERAKIYLGKKICAFLWMLLHDGYKVGEYWEKIPGYENRAKCAHCQTTESMEHILTDCQAPGQKEIWDLTRKLWGKSGATWNNIEFGSILCCGLADFKDGREKRKPEISRLFRILISELAYLIWKLRCERVIGEKMICKTQITNKWIWTIESRLNLDCLLTSKKLSKGKLSKKIVKKTWGKVVSN</sequence>
<keyword evidence="2" id="KW-1185">Reference proteome</keyword>
<gene>
    <name evidence="1" type="ORF">F5876DRAFT_91579</name>
</gene>
<evidence type="ECO:0000313" key="1">
    <source>
        <dbReference type="EMBL" id="KAJ3805258.1"/>
    </source>
</evidence>
<name>A0ACC1TKQ7_9AGAR</name>
<protein>
    <submittedName>
        <fullName evidence="1">Uncharacterized protein</fullName>
    </submittedName>
</protein>
<reference evidence="1" key="1">
    <citation type="submission" date="2022-09" db="EMBL/GenBank/DDBJ databases">
        <title>A Global Phylogenomic Analysis of the Shiitake Genus Lentinula.</title>
        <authorList>
            <consortium name="DOE Joint Genome Institute"/>
            <person name="Sierra-Patev S."/>
            <person name="Min B."/>
            <person name="Naranjo-Ortiz M."/>
            <person name="Looney B."/>
            <person name="Konkel Z."/>
            <person name="Slot J.C."/>
            <person name="Sakamoto Y."/>
            <person name="Steenwyk J.L."/>
            <person name="Rokas A."/>
            <person name="Carro J."/>
            <person name="Camarero S."/>
            <person name="Ferreira P."/>
            <person name="Molpeceres G."/>
            <person name="Ruiz-Duenas F.J."/>
            <person name="Serrano A."/>
            <person name="Henrissat B."/>
            <person name="Drula E."/>
            <person name="Hughes K.W."/>
            <person name="Mata J.L."/>
            <person name="Ishikawa N.K."/>
            <person name="Vargas-Isla R."/>
            <person name="Ushijima S."/>
            <person name="Smith C.A."/>
            <person name="Ahrendt S."/>
            <person name="Andreopoulos W."/>
            <person name="He G."/>
            <person name="Labutti K."/>
            <person name="Lipzen A."/>
            <person name="Ng V."/>
            <person name="Riley R."/>
            <person name="Sandor L."/>
            <person name="Barry K."/>
            <person name="Martinez A.T."/>
            <person name="Xiao Y."/>
            <person name="Gibbons J.G."/>
            <person name="Terashima K."/>
            <person name="Grigoriev I.V."/>
            <person name="Hibbett D.S."/>
        </authorList>
    </citation>
    <scope>NUCLEOTIDE SEQUENCE</scope>
    <source>
        <strain evidence="1">TMI1499</strain>
    </source>
</reference>
<evidence type="ECO:0000313" key="2">
    <source>
        <dbReference type="Proteomes" id="UP001163835"/>
    </source>
</evidence>
<organism evidence="1 2">
    <name type="scientific">Lentinula aff. lateritia</name>
    <dbReference type="NCBI Taxonomy" id="2804960"/>
    <lineage>
        <taxon>Eukaryota</taxon>
        <taxon>Fungi</taxon>
        <taxon>Dikarya</taxon>
        <taxon>Basidiomycota</taxon>
        <taxon>Agaricomycotina</taxon>
        <taxon>Agaricomycetes</taxon>
        <taxon>Agaricomycetidae</taxon>
        <taxon>Agaricales</taxon>
        <taxon>Marasmiineae</taxon>
        <taxon>Omphalotaceae</taxon>
        <taxon>Lentinula</taxon>
    </lineage>
</organism>
<dbReference type="Proteomes" id="UP001163835">
    <property type="component" value="Unassembled WGS sequence"/>
</dbReference>
<dbReference type="EMBL" id="MU795639">
    <property type="protein sequence ID" value="KAJ3805258.1"/>
    <property type="molecule type" value="Genomic_DNA"/>
</dbReference>
<accession>A0ACC1TKQ7</accession>